<proteinExistence type="predicted"/>
<sequence length="110" mass="12040">MLIDVRECVMGVRESPTDDRRAMHFDPSGVIPAFGGAVMSVVPYALDDSPLVAVLAIAAVVVPVLLRQLLLFLGFRWALRGARRDASRVSLFTTYSAALTARRARGGRRR</sequence>
<accession>A0ABN3NM06</accession>
<feature type="transmembrane region" description="Helical" evidence="1">
    <location>
        <begin position="29"/>
        <end position="46"/>
    </location>
</feature>
<evidence type="ECO:0000256" key="1">
    <source>
        <dbReference type="SAM" id="Phobius"/>
    </source>
</evidence>
<keyword evidence="1" id="KW-1133">Transmembrane helix</keyword>
<gene>
    <name evidence="2" type="ORF">GCM10010423_20340</name>
</gene>
<keyword evidence="1" id="KW-0472">Membrane</keyword>
<reference evidence="2 3" key="1">
    <citation type="journal article" date="2019" name="Int. J. Syst. Evol. Microbiol.">
        <title>The Global Catalogue of Microorganisms (GCM) 10K type strain sequencing project: providing services to taxonomists for standard genome sequencing and annotation.</title>
        <authorList>
            <consortium name="The Broad Institute Genomics Platform"/>
            <consortium name="The Broad Institute Genome Sequencing Center for Infectious Disease"/>
            <person name="Wu L."/>
            <person name="Ma J."/>
        </authorList>
    </citation>
    <scope>NUCLEOTIDE SEQUENCE [LARGE SCALE GENOMIC DNA]</scope>
    <source>
        <strain evidence="2 3">JCM 6924</strain>
    </source>
</reference>
<evidence type="ECO:0000313" key="2">
    <source>
        <dbReference type="EMBL" id="GAA2526261.1"/>
    </source>
</evidence>
<keyword evidence="3" id="KW-1185">Reference proteome</keyword>
<keyword evidence="1" id="KW-0812">Transmembrane</keyword>
<feature type="transmembrane region" description="Helical" evidence="1">
    <location>
        <begin position="52"/>
        <end position="75"/>
    </location>
</feature>
<evidence type="ECO:0000313" key="3">
    <source>
        <dbReference type="Proteomes" id="UP001501095"/>
    </source>
</evidence>
<name>A0ABN3NM06_9ACTN</name>
<comment type="caution">
    <text evidence="2">The sequence shown here is derived from an EMBL/GenBank/DDBJ whole genome shotgun (WGS) entry which is preliminary data.</text>
</comment>
<organism evidence="2 3">
    <name type="scientific">Streptomyces levis</name>
    <dbReference type="NCBI Taxonomy" id="285566"/>
    <lineage>
        <taxon>Bacteria</taxon>
        <taxon>Bacillati</taxon>
        <taxon>Actinomycetota</taxon>
        <taxon>Actinomycetes</taxon>
        <taxon>Kitasatosporales</taxon>
        <taxon>Streptomycetaceae</taxon>
        <taxon>Streptomyces</taxon>
    </lineage>
</organism>
<protein>
    <submittedName>
        <fullName evidence="2">Uncharacterized protein</fullName>
    </submittedName>
</protein>
<dbReference type="Proteomes" id="UP001501095">
    <property type="component" value="Unassembled WGS sequence"/>
</dbReference>
<dbReference type="EMBL" id="BAAATM010000006">
    <property type="protein sequence ID" value="GAA2526261.1"/>
    <property type="molecule type" value="Genomic_DNA"/>
</dbReference>